<feature type="chain" id="PRO_5015688497" description="Laminin G domain-containing protein" evidence="2">
    <location>
        <begin position="19"/>
        <end position="578"/>
    </location>
</feature>
<comment type="caution">
    <text evidence="3">The sequence shown here is derived from an EMBL/GenBank/DDBJ whole genome shotgun (WGS) entry which is preliminary data.</text>
</comment>
<evidence type="ECO:0000256" key="1">
    <source>
        <dbReference type="SAM" id="MobiDB-lite"/>
    </source>
</evidence>
<dbReference type="AlphaFoldDB" id="A0A2T7PCB0"/>
<feature type="region of interest" description="Disordered" evidence="1">
    <location>
        <begin position="104"/>
        <end position="203"/>
    </location>
</feature>
<keyword evidence="4" id="KW-1185">Reference proteome</keyword>
<keyword evidence="2" id="KW-0732">Signal</keyword>
<reference evidence="3 4" key="1">
    <citation type="submission" date="2018-04" db="EMBL/GenBank/DDBJ databases">
        <title>The genome of golden apple snail Pomacea canaliculata provides insight into stress tolerance and invasive adaptation.</title>
        <authorList>
            <person name="Liu C."/>
            <person name="Liu B."/>
            <person name="Ren Y."/>
            <person name="Zhang Y."/>
            <person name="Wang H."/>
            <person name="Li S."/>
            <person name="Jiang F."/>
            <person name="Yin L."/>
            <person name="Zhang G."/>
            <person name="Qian W."/>
            <person name="Fan W."/>
        </authorList>
    </citation>
    <scope>NUCLEOTIDE SEQUENCE [LARGE SCALE GENOMIC DNA]</scope>
    <source>
        <strain evidence="3">SZHN2017</strain>
        <tissue evidence="3">Muscle</tissue>
    </source>
</reference>
<dbReference type="Proteomes" id="UP000245119">
    <property type="component" value="Linkage Group LG5"/>
</dbReference>
<evidence type="ECO:0000313" key="3">
    <source>
        <dbReference type="EMBL" id="PVD31050.1"/>
    </source>
</evidence>
<feature type="signal peptide" evidence="2">
    <location>
        <begin position="1"/>
        <end position="18"/>
    </location>
</feature>
<sequence length="578" mass="63606">MAYLPLLTVIAATTCVQAAYLPFPDLSYIFNNIGVPDFDDSWSDKRQPGQALTDYFPETSPGGRTDNPWATGRGGRDYGAIDQPMEMNCSILATLCSQTNIPPYDESPKYPVQKRPPPEVPYQSPDVPAYGVNGRRDGRQSGVSSPQYPDYPIPKYPEEKHPEVPYQSPDVPAYGRRDGRQSGVSSPQYPDYPVPKYPEEKHPSVDLVPSDVFDDVGNGLHLGGSDSLAGYHPGVNTKPFDPIKNIYDSFGDDVSGHQSPGLPGYQDRPGVPSGPQYPDPPVEKHPEENRYLLSPLLVTWMTLSEENYFSEGLIQALGSFRISKPTMHPSTPIQSTCIITERAYDHDFSGPVWQDAKGEVQVQNGRAVFNGRGSIAIPFFACNDLLPRYSMSFVIRPSNVGGTRAVIGNSLYPDKASFLVSVTGSALRLTIRERAADLTPEQLLAGCWDREKRSLDSLPHFGAGFGSSSPNYGNVIALELSIYSGSETLVTITQEDDWIFFGVGNQQRGRLPTLTNEPLYIGAGADPMGHTTLPDYVGTFDSIVHYHGDKAAFRYSRTCLTKALYKHYFSSGTRKSFN</sequence>
<feature type="region of interest" description="Disordered" evidence="1">
    <location>
        <begin position="249"/>
        <end position="286"/>
    </location>
</feature>
<organism evidence="3 4">
    <name type="scientific">Pomacea canaliculata</name>
    <name type="common">Golden apple snail</name>
    <dbReference type="NCBI Taxonomy" id="400727"/>
    <lineage>
        <taxon>Eukaryota</taxon>
        <taxon>Metazoa</taxon>
        <taxon>Spiralia</taxon>
        <taxon>Lophotrochozoa</taxon>
        <taxon>Mollusca</taxon>
        <taxon>Gastropoda</taxon>
        <taxon>Caenogastropoda</taxon>
        <taxon>Architaenioglossa</taxon>
        <taxon>Ampullarioidea</taxon>
        <taxon>Ampullariidae</taxon>
        <taxon>Pomacea</taxon>
    </lineage>
</organism>
<evidence type="ECO:0000256" key="2">
    <source>
        <dbReference type="SAM" id="SignalP"/>
    </source>
</evidence>
<dbReference type="EMBL" id="PZQS01000005">
    <property type="protein sequence ID" value="PVD31050.1"/>
    <property type="molecule type" value="Genomic_DNA"/>
</dbReference>
<evidence type="ECO:0008006" key="5">
    <source>
        <dbReference type="Google" id="ProtNLM"/>
    </source>
</evidence>
<evidence type="ECO:0000313" key="4">
    <source>
        <dbReference type="Proteomes" id="UP000245119"/>
    </source>
</evidence>
<gene>
    <name evidence="3" type="ORF">C0Q70_10327</name>
</gene>
<proteinExistence type="predicted"/>
<protein>
    <recommendedName>
        <fullName evidence="5">Laminin G domain-containing protein</fullName>
    </recommendedName>
</protein>
<name>A0A2T7PCB0_POMCA</name>
<dbReference type="OrthoDB" id="6160963at2759"/>
<accession>A0A2T7PCB0</accession>